<sequence length="127" mass="14853">MKTMMLMSRLMLLQPPGLVIHVLWHQKQSQQLWTKQLRGIMRQHVFLVTVGVLQRIKKSHRRYMSTTRRNERMKNHQHTGKGKSDCTSMSAFGRTCASSPRKERCFFRNNFFTSSLSSLLSATSRPL</sequence>
<accession>A0A0A9DY70</accession>
<dbReference type="EMBL" id="GBRH01206262">
    <property type="protein sequence ID" value="JAD91633.1"/>
    <property type="molecule type" value="Transcribed_RNA"/>
</dbReference>
<dbReference type="AlphaFoldDB" id="A0A0A9DY70"/>
<feature type="signal peptide" evidence="1">
    <location>
        <begin position="1"/>
        <end position="19"/>
    </location>
</feature>
<evidence type="ECO:0000256" key="1">
    <source>
        <dbReference type="SAM" id="SignalP"/>
    </source>
</evidence>
<protein>
    <recommendedName>
        <fullName evidence="3">Secreted protein</fullName>
    </recommendedName>
</protein>
<evidence type="ECO:0000313" key="2">
    <source>
        <dbReference type="EMBL" id="JAD91633.1"/>
    </source>
</evidence>
<keyword evidence="1" id="KW-0732">Signal</keyword>
<evidence type="ECO:0008006" key="3">
    <source>
        <dbReference type="Google" id="ProtNLM"/>
    </source>
</evidence>
<feature type="chain" id="PRO_5002064083" description="Secreted protein" evidence="1">
    <location>
        <begin position="20"/>
        <end position="127"/>
    </location>
</feature>
<proteinExistence type="predicted"/>
<organism evidence="2">
    <name type="scientific">Arundo donax</name>
    <name type="common">Giant reed</name>
    <name type="synonym">Donax arundinaceus</name>
    <dbReference type="NCBI Taxonomy" id="35708"/>
    <lineage>
        <taxon>Eukaryota</taxon>
        <taxon>Viridiplantae</taxon>
        <taxon>Streptophyta</taxon>
        <taxon>Embryophyta</taxon>
        <taxon>Tracheophyta</taxon>
        <taxon>Spermatophyta</taxon>
        <taxon>Magnoliopsida</taxon>
        <taxon>Liliopsida</taxon>
        <taxon>Poales</taxon>
        <taxon>Poaceae</taxon>
        <taxon>PACMAD clade</taxon>
        <taxon>Arundinoideae</taxon>
        <taxon>Arundineae</taxon>
        <taxon>Arundo</taxon>
    </lineage>
</organism>
<reference evidence="2" key="1">
    <citation type="submission" date="2014-09" db="EMBL/GenBank/DDBJ databases">
        <authorList>
            <person name="Magalhaes I.L.F."/>
            <person name="Oliveira U."/>
            <person name="Santos F.R."/>
            <person name="Vidigal T.H.D.A."/>
            <person name="Brescovit A.D."/>
            <person name="Santos A.J."/>
        </authorList>
    </citation>
    <scope>NUCLEOTIDE SEQUENCE</scope>
    <source>
        <tissue evidence="2">Shoot tissue taken approximately 20 cm above the soil surface</tissue>
    </source>
</reference>
<name>A0A0A9DY70_ARUDO</name>
<reference evidence="2" key="2">
    <citation type="journal article" date="2015" name="Data Brief">
        <title>Shoot transcriptome of the giant reed, Arundo donax.</title>
        <authorList>
            <person name="Barrero R.A."/>
            <person name="Guerrero F.D."/>
            <person name="Moolhuijzen P."/>
            <person name="Goolsby J.A."/>
            <person name="Tidwell J."/>
            <person name="Bellgard S.E."/>
            <person name="Bellgard M.I."/>
        </authorList>
    </citation>
    <scope>NUCLEOTIDE SEQUENCE</scope>
    <source>
        <tissue evidence="2">Shoot tissue taken approximately 20 cm above the soil surface</tissue>
    </source>
</reference>